<keyword evidence="3" id="KW-0813">Transport</keyword>
<evidence type="ECO:0000256" key="10">
    <source>
        <dbReference type="ARBA" id="ARBA00030956"/>
    </source>
</evidence>
<dbReference type="Gene3D" id="3.40.930.10">
    <property type="entry name" value="Mannitol-specific EII, Chain A"/>
    <property type="match status" value="1"/>
</dbReference>
<evidence type="ECO:0000313" key="13">
    <source>
        <dbReference type="EMBL" id="UUI01866.1"/>
    </source>
</evidence>
<dbReference type="InterPro" id="IPR016152">
    <property type="entry name" value="PTrfase/Anion_transptr"/>
</dbReference>
<evidence type="ECO:0000256" key="5">
    <source>
        <dbReference type="ARBA" id="ARBA00022597"/>
    </source>
</evidence>
<dbReference type="PANTHER" id="PTHR30181:SF2">
    <property type="entry name" value="PTS SYSTEM MANNITOL-SPECIFIC EIICBA COMPONENT"/>
    <property type="match status" value="1"/>
</dbReference>
<keyword evidence="6" id="KW-0808">Transferase</keyword>
<keyword evidence="4" id="KW-0597">Phosphoprotein</keyword>
<keyword evidence="5 13" id="KW-0762">Sugar transport</keyword>
<keyword evidence="8" id="KW-0418">Kinase</keyword>
<name>A0ABY5JNH3_9BACI</name>
<evidence type="ECO:0000256" key="2">
    <source>
        <dbReference type="ARBA" id="ARBA00014783"/>
    </source>
</evidence>
<dbReference type="RefSeq" id="WP_256707167.1">
    <property type="nucleotide sequence ID" value="NZ_CP101914.1"/>
</dbReference>
<protein>
    <recommendedName>
        <fullName evidence="2">Mannitol-specific phosphotransferase enzyme IIA component</fullName>
    </recommendedName>
    <alternativeName>
        <fullName evidence="10">EIIA</fullName>
    </alternativeName>
    <alternativeName>
        <fullName evidence="11">EIII</fullName>
    </alternativeName>
    <alternativeName>
        <fullName evidence="9">PTS system mannitol-specific EIIA component</fullName>
    </alternativeName>
</protein>
<dbReference type="InterPro" id="IPR050893">
    <property type="entry name" value="Sugar_PTS"/>
</dbReference>
<evidence type="ECO:0000256" key="3">
    <source>
        <dbReference type="ARBA" id="ARBA00022448"/>
    </source>
</evidence>
<sequence>MKIDKEQVEFQQDSELKMEAIKKVGRKLLDNGFIEDLYIPSMLEKEKTDTTYIGNGIAIPHGLNEDKKYVKKSGISVIHYPEGIQYDDEVVYLLIGIAGTDNEHLEILQNLAIKLSDENYVNRLVKAKNIDDFVNIFNQ</sequence>
<dbReference type="PANTHER" id="PTHR30181">
    <property type="entry name" value="MANNITOL PERMEASE IIC COMPONENT"/>
    <property type="match status" value="1"/>
</dbReference>
<dbReference type="CDD" id="cd00211">
    <property type="entry name" value="PTS_IIA_fru"/>
    <property type="match status" value="1"/>
</dbReference>
<dbReference type="InterPro" id="IPR002178">
    <property type="entry name" value="PTS_EIIA_type-2_dom"/>
</dbReference>
<dbReference type="Proteomes" id="UP001059773">
    <property type="component" value="Chromosome"/>
</dbReference>
<evidence type="ECO:0000256" key="11">
    <source>
        <dbReference type="ARBA" id="ARBA00030962"/>
    </source>
</evidence>
<evidence type="ECO:0000256" key="7">
    <source>
        <dbReference type="ARBA" id="ARBA00022683"/>
    </source>
</evidence>
<organism evidence="13 14">
    <name type="scientific">Oceanobacillus jeddahense</name>
    <dbReference type="NCBI Taxonomy" id="1462527"/>
    <lineage>
        <taxon>Bacteria</taxon>
        <taxon>Bacillati</taxon>
        <taxon>Bacillota</taxon>
        <taxon>Bacilli</taxon>
        <taxon>Bacillales</taxon>
        <taxon>Bacillaceae</taxon>
        <taxon>Oceanobacillus</taxon>
    </lineage>
</organism>
<evidence type="ECO:0000256" key="9">
    <source>
        <dbReference type="ARBA" id="ARBA00029908"/>
    </source>
</evidence>
<proteinExistence type="predicted"/>
<keyword evidence="14" id="KW-1185">Reference proteome</keyword>
<keyword evidence="7" id="KW-0598">Phosphotransferase system</keyword>
<feature type="domain" description="PTS EIIA type-2" evidence="12">
    <location>
        <begin position="1"/>
        <end position="139"/>
    </location>
</feature>
<reference evidence="13" key="1">
    <citation type="submission" date="2022-07" db="EMBL/GenBank/DDBJ databases">
        <title>FELIX.</title>
        <authorList>
            <person name="Wan K.H."/>
            <person name="Park S."/>
            <person name="Lawrence Q."/>
            <person name="Eichenberger J.P."/>
            <person name="Booth B.W."/>
            <person name="Piaggio A.J."/>
            <person name="Chandler J.C."/>
            <person name="Franklin A.B."/>
            <person name="Celniker S.E."/>
        </authorList>
    </citation>
    <scope>NUCLEOTIDE SEQUENCE</scope>
    <source>
        <strain evidence="13">QA-1986 374</strain>
    </source>
</reference>
<evidence type="ECO:0000256" key="1">
    <source>
        <dbReference type="ARBA" id="ARBA00002434"/>
    </source>
</evidence>
<dbReference type="SUPFAM" id="SSF55804">
    <property type="entry name" value="Phoshotransferase/anion transport protein"/>
    <property type="match status" value="1"/>
</dbReference>
<evidence type="ECO:0000256" key="6">
    <source>
        <dbReference type="ARBA" id="ARBA00022679"/>
    </source>
</evidence>
<dbReference type="PROSITE" id="PS51094">
    <property type="entry name" value="PTS_EIIA_TYPE_2"/>
    <property type="match status" value="1"/>
</dbReference>
<dbReference type="Pfam" id="PF00359">
    <property type="entry name" value="PTS_EIIA_2"/>
    <property type="match status" value="1"/>
</dbReference>
<evidence type="ECO:0000256" key="8">
    <source>
        <dbReference type="ARBA" id="ARBA00022777"/>
    </source>
</evidence>
<gene>
    <name evidence="13" type="ORF">NP439_17675</name>
</gene>
<dbReference type="PROSITE" id="PS00372">
    <property type="entry name" value="PTS_EIIA_TYPE_2_HIS"/>
    <property type="match status" value="1"/>
</dbReference>
<evidence type="ECO:0000256" key="4">
    <source>
        <dbReference type="ARBA" id="ARBA00022553"/>
    </source>
</evidence>
<evidence type="ECO:0000259" key="12">
    <source>
        <dbReference type="PROSITE" id="PS51094"/>
    </source>
</evidence>
<evidence type="ECO:0000313" key="14">
    <source>
        <dbReference type="Proteomes" id="UP001059773"/>
    </source>
</evidence>
<dbReference type="EMBL" id="CP101914">
    <property type="protein sequence ID" value="UUI01866.1"/>
    <property type="molecule type" value="Genomic_DNA"/>
</dbReference>
<accession>A0ABY5JNH3</accession>
<comment type="function">
    <text evidence="1">The phosphoenolpyruvate-dependent sugar phosphotransferase system (sugar PTS), a major carbohydrate active transport system, catalyzes the phosphorylation of incoming sugar substrates concomitantly with their translocation across the cell membrane. The enzyme II CmtAB PTS system is involved in D-mannitol transport.</text>
</comment>